<organism evidence="1">
    <name type="scientific">uncultured Caudovirales phage</name>
    <dbReference type="NCBI Taxonomy" id="2100421"/>
    <lineage>
        <taxon>Viruses</taxon>
        <taxon>Duplodnaviria</taxon>
        <taxon>Heunggongvirae</taxon>
        <taxon>Uroviricota</taxon>
        <taxon>Caudoviricetes</taxon>
        <taxon>Peduoviridae</taxon>
        <taxon>Maltschvirus</taxon>
        <taxon>Maltschvirus maltsch</taxon>
    </lineage>
</organism>
<protein>
    <submittedName>
        <fullName evidence="1">Uncharacterized protein</fullName>
    </submittedName>
</protein>
<sequence>MSRKYRIVSQIWDKEAKTQGILDDCGPSSMAAALNWASGADNFGAASAVAARVAVTGQADVQGVADGGTGLSSLIKVVRHLGGKARYAKSWEDAMAAGKAGAGIGIWVEQPVGYPTGLEISAWHRRWLKSSRRKPGDSYGHMTSAGYDAEIGWQWACPTRTGKGAEQYAVPVTEAQLKVIADSKRVSGKHKAPAYQHLIIVTWPKAATTDLVPPKTEKAEPAPVVVPIAPTPAPVVPSKPEPVAPAKPIVAAVRRILGRISGRYIAK</sequence>
<reference evidence="1" key="1">
    <citation type="submission" date="2020-04" db="EMBL/GenBank/DDBJ databases">
        <authorList>
            <person name="Chiriac C."/>
            <person name="Salcher M."/>
            <person name="Ghai R."/>
            <person name="Kavagutti S V."/>
        </authorList>
    </citation>
    <scope>NUCLEOTIDE SEQUENCE</scope>
</reference>
<evidence type="ECO:0000313" key="2">
    <source>
        <dbReference type="EMBL" id="CAB4189207.1"/>
    </source>
</evidence>
<dbReference type="EMBL" id="LR797138">
    <property type="protein sequence ID" value="CAB4189207.1"/>
    <property type="molecule type" value="Genomic_DNA"/>
</dbReference>
<name>A0A6J5MDJ4_9CAUD</name>
<accession>A0A6J5MDJ4</accession>
<evidence type="ECO:0000313" key="1">
    <source>
        <dbReference type="EMBL" id="CAB4144302.1"/>
    </source>
</evidence>
<proteinExistence type="predicted"/>
<dbReference type="EMBL" id="LR796430">
    <property type="protein sequence ID" value="CAB4144302.1"/>
    <property type="molecule type" value="Genomic_DNA"/>
</dbReference>
<gene>
    <name evidence="2" type="ORF">UFOVP1189_6</name>
    <name evidence="1" type="ORF">UFOVP464_30</name>
</gene>